<reference evidence="4 5" key="1">
    <citation type="submission" date="2019-08" db="EMBL/GenBank/DDBJ databases">
        <title>In-depth cultivation of the pig gut microbiome towards novel bacterial diversity and tailored functional studies.</title>
        <authorList>
            <person name="Wylensek D."/>
            <person name="Hitch T.C.A."/>
            <person name="Clavel T."/>
        </authorList>
    </citation>
    <scope>NUCLEOTIDE SEQUENCE [LARGE SCALE GENOMIC DNA]</scope>
    <source>
        <strain evidence="4 5">WCA-380-WT-2B</strain>
    </source>
</reference>
<dbReference type="Proteomes" id="UP000441925">
    <property type="component" value="Unassembled WGS sequence"/>
</dbReference>
<accession>A0A6N7VUZ1</accession>
<dbReference type="Gene3D" id="3.40.50.10710">
    <property type="entry name" value="Metallo-hydrolase/oxidoreductase"/>
    <property type="match status" value="1"/>
</dbReference>
<feature type="domain" description="Metallo-beta-lactamase" evidence="3">
    <location>
        <begin position="56"/>
        <end position="237"/>
    </location>
</feature>
<dbReference type="InterPro" id="IPR036866">
    <property type="entry name" value="RibonucZ/Hydroxyglut_hydro"/>
</dbReference>
<dbReference type="Gene3D" id="3.60.15.10">
    <property type="entry name" value="Ribonuclease Z/Hydroxyacylglutathione hydrolase-like"/>
    <property type="match status" value="1"/>
</dbReference>
<evidence type="ECO:0000256" key="2">
    <source>
        <dbReference type="ARBA" id="ARBA00022884"/>
    </source>
</evidence>
<dbReference type="EMBL" id="VULQ01000004">
    <property type="protein sequence ID" value="MSS77647.1"/>
    <property type="molecule type" value="Genomic_DNA"/>
</dbReference>
<proteinExistence type="predicted"/>
<keyword evidence="1" id="KW-0540">Nuclease</keyword>
<keyword evidence="2" id="KW-0694">RNA-binding</keyword>
<dbReference type="RefSeq" id="WP_154539992.1">
    <property type="nucleotide sequence ID" value="NZ_VULQ01000004.1"/>
</dbReference>
<keyword evidence="1" id="KW-0269">Exonuclease</keyword>
<dbReference type="PANTHER" id="PTHR11203:SF37">
    <property type="entry name" value="INTEGRATOR COMPLEX SUBUNIT 11"/>
    <property type="match status" value="1"/>
</dbReference>
<dbReference type="GO" id="GO:0003723">
    <property type="term" value="F:RNA binding"/>
    <property type="evidence" value="ECO:0007669"/>
    <property type="project" value="UniProtKB-KW"/>
</dbReference>
<comment type="caution">
    <text evidence="4">The sequence shown here is derived from an EMBL/GenBank/DDBJ whole genome shotgun (WGS) entry which is preliminary data.</text>
</comment>
<evidence type="ECO:0000259" key="3">
    <source>
        <dbReference type="SMART" id="SM00849"/>
    </source>
</evidence>
<dbReference type="SUPFAM" id="SSF56281">
    <property type="entry name" value="Metallo-hydrolase/oxidoreductase"/>
    <property type="match status" value="1"/>
</dbReference>
<evidence type="ECO:0000313" key="5">
    <source>
        <dbReference type="Proteomes" id="UP000441925"/>
    </source>
</evidence>
<dbReference type="InterPro" id="IPR050698">
    <property type="entry name" value="MBL"/>
</dbReference>
<dbReference type="AlphaFoldDB" id="A0A6N7VUZ1"/>
<dbReference type="PANTHER" id="PTHR11203">
    <property type="entry name" value="CLEAVAGE AND POLYADENYLATION SPECIFICITY FACTOR FAMILY MEMBER"/>
    <property type="match status" value="1"/>
</dbReference>
<dbReference type="SMART" id="SM00849">
    <property type="entry name" value="Lactamase_B"/>
    <property type="match status" value="1"/>
</dbReference>
<keyword evidence="4" id="KW-0378">Hydrolase</keyword>
<dbReference type="GO" id="GO:0004521">
    <property type="term" value="F:RNA endonuclease activity"/>
    <property type="evidence" value="ECO:0007669"/>
    <property type="project" value="TreeGrafter"/>
</dbReference>
<name>A0A6N7VUZ1_9FIRM</name>
<dbReference type="InterPro" id="IPR001279">
    <property type="entry name" value="Metallo-B-lactamas"/>
</dbReference>
<evidence type="ECO:0000256" key="1">
    <source>
        <dbReference type="ARBA" id="ARBA00022839"/>
    </source>
</evidence>
<organism evidence="4 5">
    <name type="scientific">Anaerococcus porci</name>
    <dbReference type="NCBI Taxonomy" id="2652269"/>
    <lineage>
        <taxon>Bacteria</taxon>
        <taxon>Bacillati</taxon>
        <taxon>Bacillota</taxon>
        <taxon>Tissierellia</taxon>
        <taxon>Tissierellales</taxon>
        <taxon>Peptoniphilaceae</taxon>
        <taxon>Anaerococcus</taxon>
    </lineage>
</organism>
<keyword evidence="5" id="KW-1185">Reference proteome</keyword>
<gene>
    <name evidence="4" type="ORF">FYJ26_04365</name>
</gene>
<dbReference type="GO" id="GO:0004527">
    <property type="term" value="F:exonuclease activity"/>
    <property type="evidence" value="ECO:0007669"/>
    <property type="project" value="UniProtKB-KW"/>
</dbReference>
<dbReference type="CDD" id="cd07732">
    <property type="entry name" value="metallo-hydrolase-like_MBL-fold"/>
    <property type="match status" value="1"/>
</dbReference>
<evidence type="ECO:0000313" key="4">
    <source>
        <dbReference type="EMBL" id="MSS77647.1"/>
    </source>
</evidence>
<dbReference type="InterPro" id="IPR042173">
    <property type="entry name" value="RNase_J_2"/>
</dbReference>
<protein>
    <submittedName>
        <fullName evidence="4">MBL fold metallo-hydrolase</fullName>
    </submittedName>
</protein>
<sequence>MVESKDRTRIVFHKGTHTIGGTLIEIKYKKSRIFFDLGALFNREIVIKDLDDLIENNLCAYVDGLYDKNASSKDMVKDDYYYENEALFFSHIHLDHTSLINYTNPKIKVYCSKDSKKALEALSINNKFVYPFSKNQKLEGYIRNIEGVDYGDIVKIGDIEVQFIRVDHDGFGACGFIIKTFDKKISYTGDIRLHGFRRKDSENFIKHAQNSDYLITEGVSFSFNRLGEDEAEIGEAELIENIVKVIKKNKNRPILFNYYQGNFERIKKLIENLRGIRKLVFSEYNAYTIKKVLGLNLYYIKDRDYDYKLDKDLEINLDDIVKNKSSYLLQIRKDDVDLGEFFEGGIYIHTDAEPLGDYDPEYMPFMKKLEKFNIKVLIMKTSGHAPTEDINYIIEKINPKKLFTIHSKNPEWVYNDSRSRFKDRGYAPYDGEEIIL</sequence>
<dbReference type="Pfam" id="PF12706">
    <property type="entry name" value="Lactamase_B_2"/>
    <property type="match status" value="1"/>
</dbReference>